<feature type="compositionally biased region" description="Polar residues" evidence="1">
    <location>
        <begin position="108"/>
        <end position="121"/>
    </location>
</feature>
<organism evidence="3 4">
    <name type="scientific">Cytobacillus gottheilii</name>
    <dbReference type="NCBI Taxonomy" id="859144"/>
    <lineage>
        <taxon>Bacteria</taxon>
        <taxon>Bacillati</taxon>
        <taxon>Bacillota</taxon>
        <taxon>Bacilli</taxon>
        <taxon>Bacillales</taxon>
        <taxon>Bacillaceae</taxon>
        <taxon>Cytobacillus</taxon>
    </lineage>
</organism>
<keyword evidence="2" id="KW-0812">Transmembrane</keyword>
<evidence type="ECO:0008006" key="5">
    <source>
        <dbReference type="Google" id="ProtNLM"/>
    </source>
</evidence>
<feature type="compositionally biased region" description="Basic and acidic residues" evidence="1">
    <location>
        <begin position="127"/>
        <end position="140"/>
    </location>
</feature>
<dbReference type="Proteomes" id="UP000679247">
    <property type="component" value="Chromosome"/>
</dbReference>
<name>A0ABX8F6Z4_9BACI</name>
<feature type="region of interest" description="Disordered" evidence="1">
    <location>
        <begin position="1"/>
        <end position="27"/>
    </location>
</feature>
<keyword evidence="2" id="KW-0472">Membrane</keyword>
<protein>
    <recommendedName>
        <fullName evidence="5">GerMN domain-containing protein</fullName>
    </recommendedName>
</protein>
<feature type="region of interest" description="Disordered" evidence="1">
    <location>
        <begin position="71"/>
        <end position="140"/>
    </location>
</feature>
<feature type="transmembrane region" description="Helical" evidence="2">
    <location>
        <begin position="46"/>
        <end position="68"/>
    </location>
</feature>
<reference evidence="3 4" key="1">
    <citation type="submission" date="2021-03" db="EMBL/GenBank/DDBJ databases">
        <title>The first data on the complete genome of the tetrodotoxin-producing bacterium.</title>
        <authorList>
            <person name="Melnikova D.I."/>
            <person name="Nijland R."/>
            <person name="Magarlamov T.Y."/>
        </authorList>
    </citation>
    <scope>NUCLEOTIDE SEQUENCE [LARGE SCALE GENOMIC DNA]</scope>
    <source>
        <strain evidence="3 4">1839</strain>
    </source>
</reference>
<proteinExistence type="predicted"/>
<dbReference type="EMBL" id="CP071709">
    <property type="protein sequence ID" value="QVY60208.1"/>
    <property type="molecule type" value="Genomic_DNA"/>
</dbReference>
<evidence type="ECO:0000313" key="4">
    <source>
        <dbReference type="Proteomes" id="UP000679247"/>
    </source>
</evidence>
<keyword evidence="4" id="KW-1185">Reference proteome</keyword>
<keyword evidence="2" id="KW-1133">Transmembrane helix</keyword>
<evidence type="ECO:0000256" key="2">
    <source>
        <dbReference type="SAM" id="Phobius"/>
    </source>
</evidence>
<dbReference type="RefSeq" id="WP_214474801.1">
    <property type="nucleotide sequence ID" value="NZ_CP071709.1"/>
</dbReference>
<accession>A0ABX8F6Z4</accession>
<sequence length="415" mass="47317">MRKNDHSDRDIEDLLKQMPKVKDQRGKREVYQNVTMKMNRRKRQSWLIPTAAAAAALLLLVILIPGMMGGQDTAEESSSGSNESAQYSTATNESADRAEITQEEDTSSSENDFTSNENPENTIDDDQGVKSEGEIQRESDYTTAVYEEELEDQEVLTYPILDNAVQNIVSVSVLVPKEDGKSKFDLYKETMPLLTEEQWGLSDNYPLEADLIYNDEQKTLTVDMFEDHGYSYGPANSLFINTVLSNLWSDFDLEKITLMTDGEPGVDFEHNEPITEFSPNDVTAYPGYYLFYPNDQEEQPMFVPYVQLEQPETIQEVFNFMKQDVDTHFLKASIPEDIDFEANVDDETVVITFTDESVIEDNEETAHMIEALLLTAKEFHYEHVRVENADVDTIGRFNLSQELELPIAPNQKELP</sequence>
<evidence type="ECO:0000256" key="1">
    <source>
        <dbReference type="SAM" id="MobiDB-lite"/>
    </source>
</evidence>
<evidence type="ECO:0000313" key="3">
    <source>
        <dbReference type="EMBL" id="QVY60208.1"/>
    </source>
</evidence>
<gene>
    <name evidence="3" type="ORF">J1899_14375</name>
</gene>